<feature type="binding site" evidence="6">
    <location>
        <begin position="122"/>
        <end position="124"/>
    </location>
    <ligand>
        <name>substrate</name>
    </ligand>
</feature>
<dbReference type="InterPro" id="IPR023750">
    <property type="entry name" value="RbsD-like_sf"/>
</dbReference>
<sequence>MRTDGLWHPRLLQLISSLGHGDLLVVADPGLPVPPGVESIDLVWRRGDPPFLQVLEAVLDELVVEHADLAEELTDPALLAGLDSRFEQHGLTDQVGRLPHERLKELTRSARAVVRTGEATPYANVVLRAGVPF</sequence>
<feature type="active site" description="Proton donor" evidence="6">
    <location>
        <position position="20"/>
    </location>
</feature>
<dbReference type="SUPFAM" id="SSF102546">
    <property type="entry name" value="RbsD-like"/>
    <property type="match status" value="1"/>
</dbReference>
<name>A0AB33KCA2_9ACTN</name>
<comment type="subcellular location">
    <subcellularLocation>
        <location evidence="6">Cytoplasm</location>
    </subcellularLocation>
</comment>
<dbReference type="AlphaFoldDB" id="A0AB33KCA2"/>
<evidence type="ECO:0000256" key="2">
    <source>
        <dbReference type="ARBA" id="ARBA00012862"/>
    </source>
</evidence>
<proteinExistence type="inferred from homology"/>
<feature type="binding site" evidence="6">
    <location>
        <position position="100"/>
    </location>
    <ligand>
        <name>substrate</name>
    </ligand>
</feature>
<dbReference type="GO" id="GO:0062193">
    <property type="term" value="F:D-ribose pyranase activity"/>
    <property type="evidence" value="ECO:0007669"/>
    <property type="project" value="UniProtKB-EC"/>
</dbReference>
<evidence type="ECO:0000256" key="4">
    <source>
        <dbReference type="ARBA" id="ARBA00023235"/>
    </source>
</evidence>
<dbReference type="InterPro" id="IPR023064">
    <property type="entry name" value="D-ribose_pyranase"/>
</dbReference>
<comment type="similarity">
    <text evidence="6">Belongs to the RbsD / FucU family. RbsD subfamily.</text>
</comment>
<keyword evidence="5 6" id="KW-0119">Carbohydrate metabolism</keyword>
<comment type="pathway">
    <text evidence="6">Carbohydrate metabolism; D-ribose degradation; D-ribose 5-phosphate from beta-D-ribopyranose: step 1/2.</text>
</comment>
<dbReference type="GO" id="GO:0005829">
    <property type="term" value="C:cytosol"/>
    <property type="evidence" value="ECO:0007669"/>
    <property type="project" value="TreeGrafter"/>
</dbReference>
<keyword evidence="3 6" id="KW-0963">Cytoplasm</keyword>
<dbReference type="GO" id="GO:0016872">
    <property type="term" value="F:intramolecular lyase activity"/>
    <property type="evidence" value="ECO:0007669"/>
    <property type="project" value="UniProtKB-UniRule"/>
</dbReference>
<evidence type="ECO:0000313" key="7">
    <source>
        <dbReference type="EMBL" id="BFP49503.1"/>
    </source>
</evidence>
<dbReference type="InterPro" id="IPR007721">
    <property type="entry name" value="RbsD_FucU"/>
</dbReference>
<dbReference type="GO" id="GO:0019303">
    <property type="term" value="P:D-ribose catabolic process"/>
    <property type="evidence" value="ECO:0007669"/>
    <property type="project" value="UniProtKB-UniRule"/>
</dbReference>
<dbReference type="PANTHER" id="PTHR37831">
    <property type="entry name" value="D-RIBOSE PYRANASE"/>
    <property type="match status" value="1"/>
</dbReference>
<reference evidence="7" key="1">
    <citation type="submission" date="2024-07" db="EMBL/GenBank/DDBJ databases">
        <title>Complete genome sequences of cellulolytic bacteria, Kitasatospora sp. CMC57 and Streptomyces sp. CMC78, isolated from Japanese agricultural soil.</title>
        <authorList>
            <person name="Hashimoto T."/>
            <person name="Ito M."/>
            <person name="Iwamoto M."/>
            <person name="Fukahori D."/>
            <person name="Shoda T."/>
            <person name="Sakoda M."/>
            <person name="Morohoshi T."/>
            <person name="Mitsuboshi M."/>
            <person name="Nishizawa T."/>
        </authorList>
    </citation>
    <scope>NUCLEOTIDE SEQUENCE</scope>
    <source>
        <strain evidence="7">CMC57</strain>
    </source>
</reference>
<accession>A0AB33KCA2</accession>
<evidence type="ECO:0000256" key="5">
    <source>
        <dbReference type="ARBA" id="ARBA00023277"/>
    </source>
</evidence>
<feature type="binding site" evidence="6">
    <location>
        <position position="28"/>
    </location>
    <ligand>
        <name>substrate</name>
    </ligand>
</feature>
<comment type="subunit">
    <text evidence="6">Homodecamer.</text>
</comment>
<keyword evidence="4 6" id="KW-0413">Isomerase</keyword>
<dbReference type="NCBIfam" id="NF008761">
    <property type="entry name" value="PRK11797.1"/>
    <property type="match status" value="1"/>
</dbReference>
<protein>
    <recommendedName>
        <fullName evidence="2 6">D-ribose pyranase</fullName>
        <ecNumber evidence="2 6">5.4.99.62</ecNumber>
    </recommendedName>
</protein>
<comment type="catalytic activity">
    <reaction evidence="1 6">
        <text>beta-D-ribopyranose = beta-D-ribofuranose</text>
        <dbReference type="Rhea" id="RHEA:25432"/>
        <dbReference type="ChEBI" id="CHEBI:27476"/>
        <dbReference type="ChEBI" id="CHEBI:47002"/>
        <dbReference type="EC" id="5.4.99.62"/>
    </reaction>
</comment>
<evidence type="ECO:0000256" key="6">
    <source>
        <dbReference type="HAMAP-Rule" id="MF_01661"/>
    </source>
</evidence>
<dbReference type="PANTHER" id="PTHR37831:SF1">
    <property type="entry name" value="D-RIBOSE PYRANASE"/>
    <property type="match status" value="1"/>
</dbReference>
<dbReference type="EC" id="5.4.99.62" evidence="2 6"/>
<organism evidence="7">
    <name type="scientific">Kitasatospora sp. CMC57</name>
    <dbReference type="NCBI Taxonomy" id="3231513"/>
    <lineage>
        <taxon>Bacteria</taxon>
        <taxon>Bacillati</taxon>
        <taxon>Actinomycetota</taxon>
        <taxon>Actinomycetes</taxon>
        <taxon>Kitasatosporales</taxon>
        <taxon>Streptomycetaceae</taxon>
        <taxon>Kitasatospora</taxon>
    </lineage>
</organism>
<dbReference type="GO" id="GO:0048029">
    <property type="term" value="F:monosaccharide binding"/>
    <property type="evidence" value="ECO:0007669"/>
    <property type="project" value="InterPro"/>
</dbReference>
<evidence type="ECO:0000256" key="1">
    <source>
        <dbReference type="ARBA" id="ARBA00000223"/>
    </source>
</evidence>
<evidence type="ECO:0000256" key="3">
    <source>
        <dbReference type="ARBA" id="ARBA00022490"/>
    </source>
</evidence>
<dbReference type="EMBL" id="AP035881">
    <property type="protein sequence ID" value="BFP49503.1"/>
    <property type="molecule type" value="Genomic_DNA"/>
</dbReference>
<gene>
    <name evidence="6 7" type="primary">rbsD</name>
    <name evidence="7" type="ORF">KCMC57_58710</name>
</gene>
<dbReference type="HAMAP" id="MF_01661">
    <property type="entry name" value="D_rib_pyranase"/>
    <property type="match status" value="1"/>
</dbReference>
<dbReference type="Gene3D" id="3.40.1650.10">
    <property type="entry name" value="RbsD-like domain"/>
    <property type="match status" value="1"/>
</dbReference>
<dbReference type="Pfam" id="PF05025">
    <property type="entry name" value="RbsD_FucU"/>
    <property type="match status" value="1"/>
</dbReference>
<comment type="function">
    <text evidence="6">Catalyzes the interconversion of beta-pyran and beta-furan forms of D-ribose.</text>
</comment>
<dbReference type="RefSeq" id="WP_407991593.1">
    <property type="nucleotide sequence ID" value="NZ_AP035881.2"/>
</dbReference>